<dbReference type="AlphaFoldDB" id="A0AB34L4M7"/>
<dbReference type="SUPFAM" id="SSF47616">
    <property type="entry name" value="GST C-terminal domain-like"/>
    <property type="match status" value="1"/>
</dbReference>
<gene>
    <name evidence="2" type="ORF">WHR41_01118</name>
</gene>
<dbReference type="InterPro" id="IPR036282">
    <property type="entry name" value="Glutathione-S-Trfase_C_sf"/>
</dbReference>
<dbReference type="GeneID" id="96002562"/>
<dbReference type="EMBL" id="JAAQHG020000003">
    <property type="protein sequence ID" value="KAL1590164.1"/>
    <property type="molecule type" value="Genomic_DNA"/>
</dbReference>
<evidence type="ECO:0000313" key="2">
    <source>
        <dbReference type="EMBL" id="KAL1590164.1"/>
    </source>
</evidence>
<sequence length="311" mass="34874">MPIPPIIAFDYLFAPNAQKARNYLFLTKTPFSICEQPFALPRPDLTGLGITYRRVPVLCIGKDVFPDNASFLAAMQELLKKESKALRESHLDSVYEAWGYRSFWLALPCLPGEFMTPQLAKDRANLFPVFAREDFGKLQPSARSEFRAFLDGAEEGFLSNTTDAAPFVGGEKEAGMADVFAVWIIKWWVETIGLAEETGHGRNLFPKMWRWLENIPKQVDGEKEQKKIPVEEATKQLLSSAYAMPDIGIDKNDTLGLKEGERVSIEASDAVPGTHPQYGKLVGLNKAKTVIELENGLRMHFPKVGYFVEKA</sequence>
<reference evidence="2 3" key="1">
    <citation type="journal article" date="2020" name="Microbiol. Resour. Announc.">
        <title>Draft Genome Sequence of a Cladosporium Species Isolated from the Mesophotic Ascidian Didemnum maculosum.</title>
        <authorList>
            <person name="Gioti A."/>
            <person name="Siaperas R."/>
            <person name="Nikolaivits E."/>
            <person name="Le Goff G."/>
            <person name="Ouazzani J."/>
            <person name="Kotoulas G."/>
            <person name="Topakas E."/>
        </authorList>
    </citation>
    <scope>NUCLEOTIDE SEQUENCE [LARGE SCALE GENOMIC DNA]</scope>
    <source>
        <strain evidence="2 3">TM138-S3</strain>
    </source>
</reference>
<dbReference type="Proteomes" id="UP000803884">
    <property type="component" value="Unassembled WGS sequence"/>
</dbReference>
<dbReference type="Pfam" id="PF25907">
    <property type="entry name" value="DUF7962"/>
    <property type="match status" value="1"/>
</dbReference>
<comment type="caution">
    <text evidence="2">The sequence shown here is derived from an EMBL/GenBank/DDBJ whole genome shotgun (WGS) entry which is preliminary data.</text>
</comment>
<organism evidence="2 3">
    <name type="scientific">Cladosporium halotolerans</name>
    <dbReference type="NCBI Taxonomy" id="1052096"/>
    <lineage>
        <taxon>Eukaryota</taxon>
        <taxon>Fungi</taxon>
        <taxon>Dikarya</taxon>
        <taxon>Ascomycota</taxon>
        <taxon>Pezizomycotina</taxon>
        <taxon>Dothideomycetes</taxon>
        <taxon>Dothideomycetidae</taxon>
        <taxon>Cladosporiales</taxon>
        <taxon>Cladosporiaceae</taxon>
        <taxon>Cladosporium</taxon>
    </lineage>
</organism>
<evidence type="ECO:0000259" key="1">
    <source>
        <dbReference type="Pfam" id="PF25907"/>
    </source>
</evidence>
<proteinExistence type="predicted"/>
<dbReference type="Gene3D" id="3.40.30.110">
    <property type="match status" value="2"/>
</dbReference>
<name>A0AB34L4M7_9PEZI</name>
<accession>A0AB34L4M7</accession>
<dbReference type="RefSeq" id="XP_069233269.1">
    <property type="nucleotide sequence ID" value="XM_069369724.1"/>
</dbReference>
<protein>
    <recommendedName>
        <fullName evidence="1">DUF7962 domain-containing protein</fullName>
    </recommendedName>
</protein>
<evidence type="ECO:0000313" key="3">
    <source>
        <dbReference type="Proteomes" id="UP000803884"/>
    </source>
</evidence>
<dbReference type="InterPro" id="IPR058268">
    <property type="entry name" value="DUF7962"/>
</dbReference>
<keyword evidence="3" id="KW-1185">Reference proteome</keyword>
<feature type="domain" description="DUF7962" evidence="1">
    <location>
        <begin position="115"/>
        <end position="219"/>
    </location>
</feature>